<dbReference type="EMBL" id="PXYI01000002">
    <property type="protein sequence ID" value="PSJ42150.1"/>
    <property type="molecule type" value="Genomic_DNA"/>
</dbReference>
<proteinExistence type="predicted"/>
<name>A0A2P7QW25_9SPHN</name>
<evidence type="ECO:0000313" key="1">
    <source>
        <dbReference type="EMBL" id="PSJ42150.1"/>
    </source>
</evidence>
<reference evidence="1 2" key="1">
    <citation type="submission" date="2018-03" db="EMBL/GenBank/DDBJ databases">
        <title>The draft genome of Sphingosinicella sp. GL-C-18.</title>
        <authorList>
            <person name="Liu L."/>
            <person name="Li L."/>
            <person name="Liang L."/>
            <person name="Zhang X."/>
            <person name="Wang T."/>
        </authorList>
    </citation>
    <scope>NUCLEOTIDE SEQUENCE [LARGE SCALE GENOMIC DNA]</scope>
    <source>
        <strain evidence="1 2">GL-C-18</strain>
    </source>
</reference>
<organism evidence="1 2">
    <name type="scientific">Allosphingosinicella deserti</name>
    <dbReference type="NCBI Taxonomy" id="2116704"/>
    <lineage>
        <taxon>Bacteria</taxon>
        <taxon>Pseudomonadati</taxon>
        <taxon>Pseudomonadota</taxon>
        <taxon>Alphaproteobacteria</taxon>
        <taxon>Sphingomonadales</taxon>
        <taxon>Sphingomonadaceae</taxon>
        <taxon>Allosphingosinicella</taxon>
    </lineage>
</organism>
<keyword evidence="2" id="KW-1185">Reference proteome</keyword>
<protein>
    <submittedName>
        <fullName evidence="1">Uncharacterized protein</fullName>
    </submittedName>
</protein>
<comment type="caution">
    <text evidence="1">The sequence shown here is derived from an EMBL/GenBank/DDBJ whole genome shotgun (WGS) entry which is preliminary data.</text>
</comment>
<accession>A0A2P7QW25</accession>
<dbReference type="Proteomes" id="UP000241167">
    <property type="component" value="Unassembled WGS sequence"/>
</dbReference>
<sequence>MGGTQGASIANRANPAAPLQVIGTPTYGPNYARLTNTIGFQTPFNLTAYGHTAIIIATDPIRDLPDAFGRTMGPQTVFWLNRGADRRVYWNDSSSDWAVSSSGTTAITGGPGVVRSANPSQDQYSYISLVEGGQLVRYDREDRYGITPWAVNSSGTPGYASLPYQIGARGFGDPGSFRCAAAAFYDRALPLDEAFRVWRFLWDEIGARGIRHTG</sequence>
<gene>
    <name evidence="1" type="ORF">C7I55_07910</name>
</gene>
<dbReference type="AlphaFoldDB" id="A0A2P7QW25"/>
<evidence type="ECO:0000313" key="2">
    <source>
        <dbReference type="Proteomes" id="UP000241167"/>
    </source>
</evidence>